<name>A0ABT8D042_9FLAO</name>
<reference evidence="2" key="1">
    <citation type="journal article" date="2019" name="Int. J. Syst. Evol. Microbiol.">
        <title>The Global Catalogue of Microorganisms (GCM) 10K type strain sequencing project: providing services to taxonomists for standard genome sequencing and annotation.</title>
        <authorList>
            <consortium name="The Broad Institute Genomics Platform"/>
            <consortium name="The Broad Institute Genome Sequencing Center for Infectious Disease"/>
            <person name="Wu L."/>
            <person name="Ma J."/>
        </authorList>
    </citation>
    <scope>NUCLEOTIDE SEQUENCE [LARGE SCALE GENOMIC DNA]</scope>
    <source>
        <strain evidence="2">CECT 7184</strain>
    </source>
</reference>
<comment type="caution">
    <text evidence="1">The sequence shown here is derived from an EMBL/GenBank/DDBJ whole genome shotgun (WGS) entry which is preliminary data.</text>
</comment>
<keyword evidence="2" id="KW-1185">Reference proteome</keyword>
<evidence type="ECO:0000313" key="2">
    <source>
        <dbReference type="Proteomes" id="UP001242368"/>
    </source>
</evidence>
<evidence type="ECO:0000313" key="1">
    <source>
        <dbReference type="EMBL" id="MDN3709860.1"/>
    </source>
</evidence>
<accession>A0ABT8D042</accession>
<gene>
    <name evidence="1" type="ORF">QW060_23295</name>
</gene>
<sequence length="167" mass="18932">MRDVNPGEGLEAQQYFSDQKNTFDSNKKGLNGTNIINNSTNTAQNSDFVIDKSEIRLYKYNSQGEIIKDANGNPVIKERKKPVCGSIWTKPISKIAFFANNTYKGILNNNVLKEFFRGLYFNVEDLYNQSALAQLAVSEGTLVFIYKQDKTNNDGETTRERKTLTLI</sequence>
<proteinExistence type="predicted"/>
<organism evidence="1 2">
    <name type="scientific">Paenimyroides ceti</name>
    <dbReference type="NCBI Taxonomy" id="395087"/>
    <lineage>
        <taxon>Bacteria</taxon>
        <taxon>Pseudomonadati</taxon>
        <taxon>Bacteroidota</taxon>
        <taxon>Flavobacteriia</taxon>
        <taxon>Flavobacteriales</taxon>
        <taxon>Flavobacteriaceae</taxon>
        <taxon>Paenimyroides</taxon>
    </lineage>
</organism>
<dbReference type="Proteomes" id="UP001242368">
    <property type="component" value="Unassembled WGS sequence"/>
</dbReference>
<dbReference type="EMBL" id="JAUFQU010000063">
    <property type="protein sequence ID" value="MDN3709860.1"/>
    <property type="molecule type" value="Genomic_DNA"/>
</dbReference>
<protein>
    <submittedName>
        <fullName evidence="1">DUF4270 family protein</fullName>
    </submittedName>
</protein>